<proteinExistence type="predicted"/>
<dbReference type="Pfam" id="PF05717">
    <property type="entry name" value="TnpB_IS66"/>
    <property type="match status" value="1"/>
</dbReference>
<keyword evidence="2" id="KW-1185">Reference proteome</keyword>
<protein>
    <recommendedName>
        <fullName evidence="3">Transposase</fullName>
    </recommendedName>
</protein>
<dbReference type="RefSeq" id="WP_108825797.1">
    <property type="nucleotide sequence ID" value="NZ_CP023004.1"/>
</dbReference>
<reference evidence="1 2" key="1">
    <citation type="journal article" date="2018" name="Syst. Appl. Microbiol.">
        <title>Ereboglobus luteus gen. nov. sp. nov. from cockroach guts, and new insights into the oxygen relationship of the genera Opitutus and Didymococcus (Verrucomicrobia: Opitutaceae).</title>
        <authorList>
            <person name="Tegtmeier D."/>
            <person name="Belitz A."/>
            <person name="Radek R."/>
            <person name="Heimerl T."/>
            <person name="Brune A."/>
        </authorList>
    </citation>
    <scope>NUCLEOTIDE SEQUENCE [LARGE SCALE GENOMIC DNA]</scope>
    <source>
        <strain evidence="1 2">Ho45</strain>
    </source>
</reference>
<dbReference type="KEGG" id="elut:CKA38_12635"/>
<evidence type="ECO:0008006" key="3">
    <source>
        <dbReference type="Google" id="ProtNLM"/>
    </source>
</evidence>
<dbReference type="Proteomes" id="UP000244896">
    <property type="component" value="Chromosome"/>
</dbReference>
<organism evidence="1 2">
    <name type="scientific">Ereboglobus luteus</name>
    <dbReference type="NCBI Taxonomy" id="1796921"/>
    <lineage>
        <taxon>Bacteria</taxon>
        <taxon>Pseudomonadati</taxon>
        <taxon>Verrucomicrobiota</taxon>
        <taxon>Opitutia</taxon>
        <taxon>Opitutales</taxon>
        <taxon>Opitutaceae</taxon>
        <taxon>Ereboglobus</taxon>
    </lineage>
</organism>
<dbReference type="PANTHER" id="PTHR36455:SF1">
    <property type="entry name" value="BLR8292 PROTEIN"/>
    <property type="match status" value="1"/>
</dbReference>
<dbReference type="PANTHER" id="PTHR36455">
    <property type="match status" value="1"/>
</dbReference>
<dbReference type="EMBL" id="CP023004">
    <property type="protein sequence ID" value="AWI09982.1"/>
    <property type="molecule type" value="Genomic_DNA"/>
</dbReference>
<name>A0A2U8E634_9BACT</name>
<dbReference type="OrthoDB" id="4956084at2"/>
<dbReference type="NCBIfam" id="NF033819">
    <property type="entry name" value="IS66_TnpB"/>
    <property type="match status" value="1"/>
</dbReference>
<dbReference type="InterPro" id="IPR008878">
    <property type="entry name" value="Transposase_IS66_Orf2"/>
</dbReference>
<gene>
    <name evidence="1" type="ORF">CKA38_12635</name>
</gene>
<dbReference type="AlphaFoldDB" id="A0A2U8E634"/>
<sequence length="120" mass="13570">MLAFPAGFKIYLALAPVDMRKQFNGLWLAAEQTLRIDPGGGAVFVFANKRRDRIKLLYWDGTEVWVLAKRLEKGRFNWPRGSDASRLALTPEALTMLLSGIDLRDGVRRAWYEAKNAGES</sequence>
<evidence type="ECO:0000313" key="1">
    <source>
        <dbReference type="EMBL" id="AWI09982.1"/>
    </source>
</evidence>
<accession>A0A2U8E634</accession>
<evidence type="ECO:0000313" key="2">
    <source>
        <dbReference type="Proteomes" id="UP000244896"/>
    </source>
</evidence>